<dbReference type="InterPro" id="IPR055573">
    <property type="entry name" value="DUF7149"/>
</dbReference>
<evidence type="ECO:0000259" key="8">
    <source>
        <dbReference type="PROSITE" id="PS50042"/>
    </source>
</evidence>
<keyword evidence="3" id="KW-0808">Transferase</keyword>
<dbReference type="InterPro" id="IPR029063">
    <property type="entry name" value="SAM-dependent_MTases_sf"/>
</dbReference>
<dbReference type="Pfam" id="PF07669">
    <property type="entry name" value="Eco57I"/>
    <property type="match status" value="1"/>
</dbReference>
<evidence type="ECO:0000256" key="3">
    <source>
        <dbReference type="ARBA" id="ARBA00022679"/>
    </source>
</evidence>
<evidence type="ECO:0000313" key="9">
    <source>
        <dbReference type="EMBL" id="PZV80324.1"/>
    </source>
</evidence>
<evidence type="ECO:0000256" key="7">
    <source>
        <dbReference type="ARBA" id="ARBA00047942"/>
    </source>
</evidence>
<keyword evidence="9" id="KW-0540">Nuclease</keyword>
<evidence type="ECO:0000313" key="10">
    <source>
        <dbReference type="Proteomes" id="UP000248917"/>
    </source>
</evidence>
<dbReference type="Gene3D" id="3.40.50.150">
    <property type="entry name" value="Vaccinia Virus protein VP39"/>
    <property type="match status" value="2"/>
</dbReference>
<dbReference type="InterPro" id="IPR050953">
    <property type="entry name" value="N4_N6_ade-DNA_methylase"/>
</dbReference>
<keyword evidence="2" id="KW-0489">Methyltransferase</keyword>
<protein>
    <recommendedName>
        <fullName evidence="1">site-specific DNA-methyltransferase (adenine-specific)</fullName>
        <ecNumber evidence="1">2.1.1.72</ecNumber>
    </recommendedName>
</protein>
<reference evidence="9 10" key="1">
    <citation type="submission" date="2018-06" db="EMBL/GenBank/DDBJ databases">
        <title>Genomic Encyclopedia of Archaeal and Bacterial Type Strains, Phase II (KMG-II): from individual species to whole genera.</title>
        <authorList>
            <person name="Goeker M."/>
        </authorList>
    </citation>
    <scope>NUCLEOTIDE SEQUENCE [LARGE SCALE GENOMIC DNA]</scope>
    <source>
        <strain evidence="9 10">T4</strain>
    </source>
</reference>
<dbReference type="Pfam" id="PF23653">
    <property type="entry name" value="DUF7149"/>
    <property type="match status" value="1"/>
</dbReference>
<keyword evidence="9" id="KW-0255">Endonuclease</keyword>
<name>A0A326RN53_9BACT</name>
<dbReference type="GO" id="GO:0009007">
    <property type="term" value="F:site-specific DNA-methyltransferase (adenine-specific) activity"/>
    <property type="evidence" value="ECO:0007669"/>
    <property type="project" value="UniProtKB-EC"/>
</dbReference>
<keyword evidence="9" id="KW-0378">Hydrolase</keyword>
<dbReference type="EMBL" id="QKTX01000012">
    <property type="protein sequence ID" value="PZV80324.1"/>
    <property type="molecule type" value="Genomic_DNA"/>
</dbReference>
<dbReference type="PANTHER" id="PTHR33841:SF1">
    <property type="entry name" value="DNA METHYLTRANSFERASE A"/>
    <property type="match status" value="1"/>
</dbReference>
<dbReference type="InterPro" id="IPR002052">
    <property type="entry name" value="DNA_methylase_N6_adenine_CS"/>
</dbReference>
<dbReference type="PROSITE" id="PS50042">
    <property type="entry name" value="CNMP_BINDING_3"/>
    <property type="match status" value="1"/>
</dbReference>
<dbReference type="OrthoDB" id="32195at2"/>
<keyword evidence="5" id="KW-0680">Restriction system</keyword>
<evidence type="ECO:0000256" key="4">
    <source>
        <dbReference type="ARBA" id="ARBA00022691"/>
    </source>
</evidence>
<dbReference type="InterPro" id="IPR011639">
    <property type="entry name" value="MethylTrfase_TaqI-like_dom"/>
</dbReference>
<dbReference type="GO" id="GO:0004519">
    <property type="term" value="F:endonuclease activity"/>
    <property type="evidence" value="ECO:0007669"/>
    <property type="project" value="UniProtKB-KW"/>
</dbReference>
<keyword evidence="4" id="KW-0949">S-adenosyl-L-methionine</keyword>
<dbReference type="EC" id="2.1.1.72" evidence="1"/>
<dbReference type="RefSeq" id="WP_111393887.1">
    <property type="nucleotide sequence ID" value="NZ_QKTX01000012.1"/>
</dbReference>
<dbReference type="SUPFAM" id="SSF53335">
    <property type="entry name" value="S-adenosyl-L-methionine-dependent methyltransferases"/>
    <property type="match status" value="1"/>
</dbReference>
<dbReference type="PROSITE" id="PS00092">
    <property type="entry name" value="N6_MTASE"/>
    <property type="match status" value="1"/>
</dbReference>
<dbReference type="Proteomes" id="UP000248917">
    <property type="component" value="Unassembled WGS sequence"/>
</dbReference>
<dbReference type="PANTHER" id="PTHR33841">
    <property type="entry name" value="DNA METHYLTRANSFERASE YEEA-RELATED"/>
    <property type="match status" value="1"/>
</dbReference>
<dbReference type="PRINTS" id="PR00507">
    <property type="entry name" value="N12N6MTFRASE"/>
</dbReference>
<sequence length="1284" mass="147904">MTEKYLKPKQALNPAFRKVKPNRIAIESFKSNLVQLLDRINDSEPEEFHKNLVIDFLKKTYYEPSHFINIKGKNDLVIHLGDSAKSNVGVIIEAKKPTNKGEMISISNLNYKALQELILYYLRERITHKNLEIKHLVVTNIHEWFIFEAQIFDRLFAQNKALVKQFEDFEAKRLSEIKTDFFYKNIAEPAIEKVKDQIPFTYFDFRDYEKPLRNTDKSDDIKLIALFKLLSPEHLLKLPFANDSNSLDRRFYSELLHIIGLDETNDGGKKVIGRSKVGARNVGSILESTITELDSLDKISRLKKPSQFGTSHEERLFNVGLELSITWINRILFLKLLEAQLINYHKGDRSYSFLNRDKIKNYDDLNSLFFKVLARKYQDRSEEINQIFGNVPYLNSSLFEPTDMEHDTLFISNLQDEKSIPIIGSTVLKNDQGKKRTGSLPALEYLLEFLNAYDFSSEGSEDIQEENKTLINASVLGLIFEKINGYKDGSVFTPGFITMYMSAKTIRKTIVQKFNQAKGWNCQTFEELKEDLQEEIRSGNRKEVRRIANEIINSLKIVDPAVGSGHFLVSVLNELIAIKSELKILVDSNYDPISSHVVEVINDELIIADLEGNLFEYNYLSKESQRIQETLFHEKQTIIENCLFGVDINPNSVKICRLRLWIELLKSAYYRIATLQGFETLGGFQGRELETLPNIDINIKVGNSLVSRFALDSDLKSALKGSWKIEDYKTAVSTYRNAKSKDEKRAMEALIAQIKTNFRSEISKNDPKILRRAKLGGELYNLTSQTGLFEESAKEKKIRLAKVEKVTAELNMLDTQIEEIRSNQIYENAFEWRFEFPEVLNDEGDFVGFDVVIGNPPYIRIQELQKNSPEFVEHLNKSYESTGKGNYDIYIPFIELGYKILSKKGSLAYINPHKFLNANYGAEIRGFLKSTQFLEKIIHFGSNQVFEDATTYTGIFFMLKEPNEKISFYECEVPSSILEINEMKFSEVDISSLSKENWVFLKNEESLLLQRIKQSENTLETLTERIFQGLKTSADKVFIVKKISELEKTFIVFSEQLDKEIELEKALLFPLIKGGNSRAYTLSEPELLILFPYENGNLIPFELLKKEAPLTAQYLNTNKSILEERESGKFKVEKWFQFGRNQAIEIIQTRKIFTPDIAPASRFALDQTGKYMFTGGASGGYGIIPKPEISFYFLLGILNSKIANWYIKLTSTQMRGGWYSFESRYIKSIPFPSILSSNELEKAVEELIFQNGENEELKELIDRLVYNLYGLSEEEIGIVEEGDK</sequence>
<keyword evidence="10" id="KW-1185">Reference proteome</keyword>
<dbReference type="Pfam" id="PF12950">
    <property type="entry name" value="TaqI_C"/>
    <property type="match status" value="1"/>
</dbReference>
<accession>A0A326RN53</accession>
<evidence type="ECO:0000256" key="1">
    <source>
        <dbReference type="ARBA" id="ARBA00011900"/>
    </source>
</evidence>
<comment type="caution">
    <text evidence="9">The sequence shown here is derived from an EMBL/GenBank/DDBJ whole genome shotgun (WGS) entry which is preliminary data.</text>
</comment>
<keyword evidence="6" id="KW-0238">DNA-binding</keyword>
<evidence type="ECO:0000256" key="6">
    <source>
        <dbReference type="ARBA" id="ARBA00023125"/>
    </source>
</evidence>
<dbReference type="Pfam" id="PF25120">
    <property type="entry name" value="DUF7814"/>
    <property type="match status" value="1"/>
</dbReference>
<dbReference type="GO" id="GO:0009307">
    <property type="term" value="P:DNA restriction-modification system"/>
    <property type="evidence" value="ECO:0007669"/>
    <property type="project" value="UniProtKB-KW"/>
</dbReference>
<dbReference type="InterPro" id="IPR000595">
    <property type="entry name" value="cNMP-bd_dom"/>
</dbReference>
<comment type="catalytic activity">
    <reaction evidence="7">
        <text>a 2'-deoxyadenosine in DNA + S-adenosyl-L-methionine = an N(6)-methyl-2'-deoxyadenosine in DNA + S-adenosyl-L-homocysteine + H(+)</text>
        <dbReference type="Rhea" id="RHEA:15197"/>
        <dbReference type="Rhea" id="RHEA-COMP:12418"/>
        <dbReference type="Rhea" id="RHEA-COMP:12419"/>
        <dbReference type="ChEBI" id="CHEBI:15378"/>
        <dbReference type="ChEBI" id="CHEBI:57856"/>
        <dbReference type="ChEBI" id="CHEBI:59789"/>
        <dbReference type="ChEBI" id="CHEBI:90615"/>
        <dbReference type="ChEBI" id="CHEBI:90616"/>
        <dbReference type="EC" id="2.1.1.72"/>
    </reaction>
</comment>
<evidence type="ECO:0000256" key="5">
    <source>
        <dbReference type="ARBA" id="ARBA00022747"/>
    </source>
</evidence>
<dbReference type="GO" id="GO:0003677">
    <property type="term" value="F:DNA binding"/>
    <property type="evidence" value="ECO:0007669"/>
    <property type="project" value="UniProtKB-KW"/>
</dbReference>
<proteinExistence type="predicted"/>
<dbReference type="GO" id="GO:0032259">
    <property type="term" value="P:methylation"/>
    <property type="evidence" value="ECO:0007669"/>
    <property type="project" value="UniProtKB-KW"/>
</dbReference>
<evidence type="ECO:0000256" key="2">
    <source>
        <dbReference type="ARBA" id="ARBA00022603"/>
    </source>
</evidence>
<gene>
    <name evidence="9" type="ORF">CLV31_11291</name>
</gene>
<organism evidence="9 10">
    <name type="scientific">Algoriphagus aquaeductus</name>
    <dbReference type="NCBI Taxonomy" id="475299"/>
    <lineage>
        <taxon>Bacteria</taxon>
        <taxon>Pseudomonadati</taxon>
        <taxon>Bacteroidota</taxon>
        <taxon>Cytophagia</taxon>
        <taxon>Cytophagales</taxon>
        <taxon>Cyclobacteriaceae</taxon>
        <taxon>Algoriphagus</taxon>
    </lineage>
</organism>
<dbReference type="InterPro" id="IPR025931">
    <property type="entry name" value="TaqI_C"/>
</dbReference>
<dbReference type="InterPro" id="IPR056716">
    <property type="entry name" value="DUF7814"/>
</dbReference>
<feature type="domain" description="Cyclic nucleotide-binding" evidence="8">
    <location>
        <begin position="1248"/>
        <end position="1284"/>
    </location>
</feature>